<dbReference type="EMBL" id="CP165626">
    <property type="protein sequence ID" value="XDU98204.1"/>
    <property type="molecule type" value="Genomic_DNA"/>
</dbReference>
<gene>
    <name evidence="1" type="ORF">AB3G39_13590</name>
</gene>
<dbReference type="RefSeq" id="WP_367768385.1">
    <property type="nucleotide sequence ID" value="NZ_CP165626.1"/>
</dbReference>
<reference evidence="1" key="1">
    <citation type="submission" date="2024-07" db="EMBL/GenBank/DDBJ databases">
        <authorList>
            <person name="Biller S.J."/>
        </authorList>
    </citation>
    <scope>NUCLEOTIDE SEQUENCE</scope>
    <source>
        <strain evidence="1">WC2416</strain>
    </source>
</reference>
<evidence type="ECO:0008006" key="2">
    <source>
        <dbReference type="Google" id="ProtNLM"/>
    </source>
</evidence>
<dbReference type="AlphaFoldDB" id="A0AB39WC49"/>
<proteinExistence type="predicted"/>
<organism evidence="1">
    <name type="scientific">Flavobacterium sp. WC2416</name>
    <dbReference type="NCBI Taxonomy" id="3234141"/>
    <lineage>
        <taxon>Bacteria</taxon>
        <taxon>Pseudomonadati</taxon>
        <taxon>Bacteroidota</taxon>
        <taxon>Flavobacteriia</taxon>
        <taxon>Flavobacteriales</taxon>
        <taxon>Flavobacteriaceae</taxon>
        <taxon>Flavobacterium</taxon>
    </lineage>
</organism>
<evidence type="ECO:0000313" key="1">
    <source>
        <dbReference type="EMBL" id="XDU98204.1"/>
    </source>
</evidence>
<sequence>MMNALSKQGIDHVPIVIDSKIREDKRIIDVNFSFITEGKLVSANDVIRGLCINCDKKAHCAWQGNNKVFCEHYK</sequence>
<accession>A0AB39WC49</accession>
<name>A0AB39WC49_9FLAO</name>
<protein>
    <recommendedName>
        <fullName evidence="2">Citrate lyase holo-[acyl-carrier protein] synthase</fullName>
    </recommendedName>
</protein>